<dbReference type="PANTHER" id="PTHR13617">
    <property type="entry name" value="PROTEIN ABHD18"/>
    <property type="match status" value="1"/>
</dbReference>
<accession>A0AAN9B1F8</accession>
<evidence type="ECO:0000313" key="3">
    <source>
        <dbReference type="Proteomes" id="UP001374579"/>
    </source>
</evidence>
<proteinExistence type="predicted"/>
<feature type="compositionally biased region" description="Basic and acidic residues" evidence="1">
    <location>
        <begin position="298"/>
        <end position="315"/>
    </location>
</feature>
<dbReference type="InterPro" id="IPR019149">
    <property type="entry name" value="ABHD18"/>
</dbReference>
<evidence type="ECO:0000313" key="2">
    <source>
        <dbReference type="EMBL" id="KAK7097032.1"/>
    </source>
</evidence>
<dbReference type="Proteomes" id="UP001374579">
    <property type="component" value="Unassembled WGS sequence"/>
</dbReference>
<feature type="region of interest" description="Disordered" evidence="1">
    <location>
        <begin position="335"/>
        <end position="417"/>
    </location>
</feature>
<feature type="compositionally biased region" description="Polar residues" evidence="1">
    <location>
        <begin position="386"/>
        <end position="397"/>
    </location>
</feature>
<dbReference type="PANTHER" id="PTHR13617:SF14">
    <property type="entry name" value="PROTEIN ABHD18"/>
    <property type="match status" value="1"/>
</dbReference>
<organism evidence="2 3">
    <name type="scientific">Littorina saxatilis</name>
    <dbReference type="NCBI Taxonomy" id="31220"/>
    <lineage>
        <taxon>Eukaryota</taxon>
        <taxon>Metazoa</taxon>
        <taxon>Spiralia</taxon>
        <taxon>Lophotrochozoa</taxon>
        <taxon>Mollusca</taxon>
        <taxon>Gastropoda</taxon>
        <taxon>Caenogastropoda</taxon>
        <taxon>Littorinimorpha</taxon>
        <taxon>Littorinoidea</taxon>
        <taxon>Littorinidae</taxon>
        <taxon>Littorina</taxon>
    </lineage>
</organism>
<dbReference type="SUPFAM" id="SSF53474">
    <property type="entry name" value="alpha/beta-Hydrolases"/>
    <property type="match status" value="1"/>
</dbReference>
<evidence type="ECO:0008006" key="4">
    <source>
        <dbReference type="Google" id="ProtNLM"/>
    </source>
</evidence>
<name>A0AAN9B1F8_9CAEN</name>
<feature type="compositionally biased region" description="Polar residues" evidence="1">
    <location>
        <begin position="407"/>
        <end position="417"/>
    </location>
</feature>
<feature type="region of interest" description="Disordered" evidence="1">
    <location>
        <begin position="298"/>
        <end position="318"/>
    </location>
</feature>
<gene>
    <name evidence="2" type="ORF">V1264_004071</name>
</gene>
<dbReference type="AlphaFoldDB" id="A0AAN9B1F8"/>
<dbReference type="Pfam" id="PF09752">
    <property type="entry name" value="ABHD18"/>
    <property type="match status" value="1"/>
</dbReference>
<evidence type="ECO:0000256" key="1">
    <source>
        <dbReference type="SAM" id="MobiDB-lite"/>
    </source>
</evidence>
<dbReference type="Gene3D" id="3.40.50.1820">
    <property type="entry name" value="alpha/beta hydrolase"/>
    <property type="match status" value="1"/>
</dbReference>
<protein>
    <recommendedName>
        <fullName evidence="4">Protein ABHD18</fullName>
    </recommendedName>
</protein>
<comment type="caution">
    <text evidence="2">The sequence shown here is derived from an EMBL/GenBank/DDBJ whole genome shotgun (WGS) entry which is preliminary data.</text>
</comment>
<sequence>MSRLDQLYRRLLLTKFFTKGWGKPDNLKRIFDFRKIISNRELCQHLVPKDYPIHIDKEYPDGDCRIVEGHFTSPFTQHLPGIMPKEVEIATFQMILPKQWKHKHKPVCIQLAGTGDHFFWRRRLLMAKPLLKDYGIASILLENPYYGSRKPKGQLRSSLHNVSDLFVMGGALMLESVALLHWCQKQGYGPLGLTGISMGGHMASLAATIWPEPLSLIPCLSWSTASVVYTQGVMSGAIPWRTLETQFFENSVYHDEISKLIVSPEDYNGDRAYAMGQQFVKEFSKNYDEFQGMYGHVEDTSTQHDTDPSSADEVHSASPAMEQRLQPDGTVSMVQASAIPHPGGSRGPPAQNSPQEPPPSPSPSSGTSRDPLTLQHAMSKAKLSRSGRSPQPGSETLQHAESKSKVSRSTGSAASQSLQKEATDFMVGVMDECTHLGNFSTPVDPSLIIIVAAQEDAYIPRNGVIPLDELWPGSEVRYLQNRGHIAAFLLNNDVFRKAIADSFHKQMKLCSPS</sequence>
<keyword evidence="3" id="KW-1185">Reference proteome</keyword>
<dbReference type="InterPro" id="IPR029058">
    <property type="entry name" value="AB_hydrolase_fold"/>
</dbReference>
<dbReference type="EMBL" id="JBAMIC010000013">
    <property type="protein sequence ID" value="KAK7097032.1"/>
    <property type="molecule type" value="Genomic_DNA"/>
</dbReference>
<reference evidence="2 3" key="1">
    <citation type="submission" date="2024-02" db="EMBL/GenBank/DDBJ databases">
        <title>Chromosome-scale genome assembly of the rough periwinkle Littorina saxatilis.</title>
        <authorList>
            <person name="De Jode A."/>
            <person name="Faria R."/>
            <person name="Formenti G."/>
            <person name="Sims Y."/>
            <person name="Smith T.P."/>
            <person name="Tracey A."/>
            <person name="Wood J.M.D."/>
            <person name="Zagrodzka Z.B."/>
            <person name="Johannesson K."/>
            <person name="Butlin R.K."/>
            <person name="Leder E.H."/>
        </authorList>
    </citation>
    <scope>NUCLEOTIDE SEQUENCE [LARGE SCALE GENOMIC DNA]</scope>
    <source>
        <strain evidence="2">Snail1</strain>
        <tissue evidence="2">Muscle</tissue>
    </source>
</reference>